<name>A0A0C1IYY1_9BACT</name>
<proteinExistence type="predicted"/>
<accession>A0A0C1IYY1</accession>
<keyword evidence="4" id="KW-1185">Reference proteome</keyword>
<feature type="transmembrane region" description="Helical" evidence="1">
    <location>
        <begin position="15"/>
        <end position="39"/>
    </location>
</feature>
<keyword evidence="1" id="KW-0812">Transmembrane</keyword>
<keyword evidence="1" id="KW-0472">Membrane</keyword>
<comment type="caution">
    <text evidence="3">The sequence shown here is derived from an EMBL/GenBank/DDBJ whole genome shotgun (WGS) entry which is preliminary data.</text>
</comment>
<evidence type="ECO:0000313" key="4">
    <source>
        <dbReference type="Proteomes" id="UP000031408"/>
    </source>
</evidence>
<dbReference type="OrthoDB" id="678219at2"/>
<gene>
    <name evidence="3" type="ORF">OI18_05540</name>
</gene>
<dbReference type="AlphaFoldDB" id="A0A0C1IYY1"/>
<protein>
    <recommendedName>
        <fullName evidence="2">4-fold beta flower domain-containing protein</fullName>
    </recommendedName>
</protein>
<dbReference type="RefSeq" id="WP_152616737.1">
    <property type="nucleotide sequence ID" value="NZ_JSVC01000005.1"/>
</dbReference>
<dbReference type="InterPro" id="IPR048911">
    <property type="entry name" value="Bflower"/>
</dbReference>
<evidence type="ECO:0000259" key="2">
    <source>
        <dbReference type="Pfam" id="PF21784"/>
    </source>
</evidence>
<evidence type="ECO:0000313" key="3">
    <source>
        <dbReference type="EMBL" id="KIC95699.1"/>
    </source>
</evidence>
<feature type="domain" description="4-fold beta flower" evidence="2">
    <location>
        <begin position="5"/>
        <end position="111"/>
    </location>
</feature>
<sequence length="116" mass="12963">MMTCLYDKMRKPVAYLYQFAILEPGTYHLIGLMLGNCVFSIQGHLKGKMIGHQLLDESGAILAEEGQKTPNGHIDKSSLLEQVWNVLVNIRQHTLNFVHPSGKWADKPLAECLSGN</sequence>
<organism evidence="3 4">
    <name type="scientific">Flavihumibacter solisilvae</name>
    <dbReference type="NCBI Taxonomy" id="1349421"/>
    <lineage>
        <taxon>Bacteria</taxon>
        <taxon>Pseudomonadati</taxon>
        <taxon>Bacteroidota</taxon>
        <taxon>Chitinophagia</taxon>
        <taxon>Chitinophagales</taxon>
        <taxon>Chitinophagaceae</taxon>
        <taxon>Flavihumibacter</taxon>
    </lineage>
</organism>
<dbReference type="Pfam" id="PF21784">
    <property type="entry name" value="Bflower"/>
    <property type="match status" value="1"/>
</dbReference>
<evidence type="ECO:0000256" key="1">
    <source>
        <dbReference type="SAM" id="Phobius"/>
    </source>
</evidence>
<keyword evidence="1" id="KW-1133">Transmembrane helix</keyword>
<reference evidence="3 4" key="1">
    <citation type="submission" date="2014-11" db="EMBL/GenBank/DDBJ databases">
        <title>Genome sequence of Flavihumibacter solisilvae 3-3.</title>
        <authorList>
            <person name="Zhou G."/>
            <person name="Li M."/>
            <person name="Wang G."/>
        </authorList>
    </citation>
    <scope>NUCLEOTIDE SEQUENCE [LARGE SCALE GENOMIC DNA]</scope>
    <source>
        <strain evidence="3 4">3-3</strain>
    </source>
</reference>
<dbReference type="EMBL" id="JSVC01000005">
    <property type="protein sequence ID" value="KIC95699.1"/>
    <property type="molecule type" value="Genomic_DNA"/>
</dbReference>
<dbReference type="Proteomes" id="UP000031408">
    <property type="component" value="Unassembled WGS sequence"/>
</dbReference>